<keyword evidence="4" id="KW-1185">Reference proteome</keyword>
<feature type="region of interest" description="Disordered" evidence="1">
    <location>
        <begin position="60"/>
        <end position="101"/>
    </location>
</feature>
<dbReference type="Proteomes" id="UP000628442">
    <property type="component" value="Unassembled WGS sequence"/>
</dbReference>
<dbReference type="RefSeq" id="WP_131146524.1">
    <property type="nucleotide sequence ID" value="NZ_BMWV01000005.1"/>
</dbReference>
<protein>
    <submittedName>
        <fullName evidence="2">Uncharacterized protein</fullName>
    </submittedName>
</protein>
<reference evidence="2" key="1">
    <citation type="journal article" date="2014" name="Int. J. Syst. Evol. Microbiol.">
        <title>Complete genome sequence of Corynebacterium casei LMG S-19264T (=DSM 44701T), isolated from a smear-ripened cheese.</title>
        <authorList>
            <consortium name="US DOE Joint Genome Institute (JGI-PGF)"/>
            <person name="Walter F."/>
            <person name="Albersmeier A."/>
            <person name="Kalinowski J."/>
            <person name="Ruckert C."/>
        </authorList>
    </citation>
    <scope>NUCLEOTIDE SEQUENCE</scope>
    <source>
        <strain evidence="2">KCTC 12343</strain>
    </source>
</reference>
<evidence type="ECO:0000313" key="3">
    <source>
        <dbReference type="EMBL" id="QBI02410.1"/>
    </source>
</evidence>
<evidence type="ECO:0000313" key="4">
    <source>
        <dbReference type="Proteomes" id="UP000292307"/>
    </source>
</evidence>
<evidence type="ECO:0000256" key="1">
    <source>
        <dbReference type="SAM" id="MobiDB-lite"/>
    </source>
</evidence>
<name>A0A411X0C2_9BURK</name>
<evidence type="ECO:0000313" key="2">
    <source>
        <dbReference type="EMBL" id="GGY43059.1"/>
    </source>
</evidence>
<feature type="compositionally biased region" description="Basic and acidic residues" evidence="1">
    <location>
        <begin position="60"/>
        <end position="85"/>
    </location>
</feature>
<dbReference type="Proteomes" id="UP000292307">
    <property type="component" value="Chromosome"/>
</dbReference>
<organism evidence="2 5">
    <name type="scientific">Pseudoduganella albidiflava</name>
    <dbReference type="NCBI Taxonomy" id="321983"/>
    <lineage>
        <taxon>Bacteria</taxon>
        <taxon>Pseudomonadati</taxon>
        <taxon>Pseudomonadota</taxon>
        <taxon>Betaproteobacteria</taxon>
        <taxon>Burkholderiales</taxon>
        <taxon>Oxalobacteraceae</taxon>
        <taxon>Telluria group</taxon>
        <taxon>Pseudoduganella</taxon>
    </lineage>
</organism>
<evidence type="ECO:0000313" key="5">
    <source>
        <dbReference type="Proteomes" id="UP000628442"/>
    </source>
</evidence>
<dbReference type="EMBL" id="BMWV01000005">
    <property type="protein sequence ID" value="GGY43059.1"/>
    <property type="molecule type" value="Genomic_DNA"/>
</dbReference>
<sequence>MQTVDRRKDQRTAELIGIAVLTRDAFGIGRAHRYAILAGLSGTLTANVLARPRTALRRAETLAGRADRRQPSEHADAGGERRCSDARTSPGLARDLAKLPA</sequence>
<proteinExistence type="predicted"/>
<reference evidence="3 4" key="2">
    <citation type="submission" date="2019-02" db="EMBL/GenBank/DDBJ databases">
        <title>Draft Genome Sequences of Six Type Strains of the Genus Massilia.</title>
        <authorList>
            <person name="Miess H."/>
            <person name="Frediansyhah A."/>
            <person name="Gross H."/>
        </authorList>
    </citation>
    <scope>NUCLEOTIDE SEQUENCE [LARGE SCALE GENOMIC DNA]</scope>
    <source>
        <strain evidence="3 4">DSM 17472</strain>
    </source>
</reference>
<dbReference type="EMBL" id="CP036401">
    <property type="protein sequence ID" value="QBI02410.1"/>
    <property type="molecule type" value="Genomic_DNA"/>
</dbReference>
<dbReference type="AlphaFoldDB" id="A0A411X0C2"/>
<accession>A0A411X0C2</accession>
<dbReference type="OrthoDB" id="8759590at2"/>
<gene>
    <name evidence="3" type="ORF">EYF70_17340</name>
    <name evidence="2" type="ORF">GCM10007387_26370</name>
</gene>
<reference evidence="2" key="3">
    <citation type="submission" date="2022-12" db="EMBL/GenBank/DDBJ databases">
        <authorList>
            <person name="Sun Q."/>
            <person name="Kim S."/>
        </authorList>
    </citation>
    <scope>NUCLEOTIDE SEQUENCE</scope>
    <source>
        <strain evidence="2">KCTC 12343</strain>
    </source>
</reference>